<dbReference type="VEuPathDB" id="FungiDB:ASPBRDRAFT_46266"/>
<dbReference type="RefSeq" id="XP_067476238.1">
    <property type="nucleotide sequence ID" value="XM_067625596.1"/>
</dbReference>
<gene>
    <name evidence="1" type="ORF">ASPBRDRAFT_46266</name>
</gene>
<organism evidence="1 2">
    <name type="scientific">Aspergillus brasiliensis (strain CBS 101740 / IMI 381727 / IBT 21946)</name>
    <dbReference type="NCBI Taxonomy" id="767769"/>
    <lineage>
        <taxon>Eukaryota</taxon>
        <taxon>Fungi</taxon>
        <taxon>Dikarya</taxon>
        <taxon>Ascomycota</taxon>
        <taxon>Pezizomycotina</taxon>
        <taxon>Eurotiomycetes</taxon>
        <taxon>Eurotiomycetidae</taxon>
        <taxon>Eurotiales</taxon>
        <taxon>Aspergillaceae</taxon>
        <taxon>Aspergillus</taxon>
        <taxon>Aspergillus subgen. Circumdati</taxon>
    </lineage>
</organism>
<name>A0A1L9UBD1_ASPBC</name>
<accession>A0A1L9UBD1</accession>
<dbReference type="GeneID" id="93578084"/>
<evidence type="ECO:0000313" key="2">
    <source>
        <dbReference type="Proteomes" id="UP000184499"/>
    </source>
</evidence>
<sequence>MPCRIGLDPGDLVRKSFAVIPVKTLKPGVSGLDKVALHFGMLDNQHRIHTHTHTKRQFSVAEALAVPRICLTASYNDSTSAHLP</sequence>
<reference evidence="2" key="1">
    <citation type="journal article" date="2017" name="Genome Biol.">
        <title>Comparative genomics reveals high biological diversity and specific adaptations in the industrially and medically important fungal genus Aspergillus.</title>
        <authorList>
            <person name="de Vries R.P."/>
            <person name="Riley R."/>
            <person name="Wiebenga A."/>
            <person name="Aguilar-Osorio G."/>
            <person name="Amillis S."/>
            <person name="Uchima C.A."/>
            <person name="Anderluh G."/>
            <person name="Asadollahi M."/>
            <person name="Askin M."/>
            <person name="Barry K."/>
            <person name="Battaglia E."/>
            <person name="Bayram O."/>
            <person name="Benocci T."/>
            <person name="Braus-Stromeyer S.A."/>
            <person name="Caldana C."/>
            <person name="Canovas D."/>
            <person name="Cerqueira G.C."/>
            <person name="Chen F."/>
            <person name="Chen W."/>
            <person name="Choi C."/>
            <person name="Clum A."/>
            <person name="Dos Santos R.A."/>
            <person name="Damasio A.R."/>
            <person name="Diallinas G."/>
            <person name="Emri T."/>
            <person name="Fekete E."/>
            <person name="Flipphi M."/>
            <person name="Freyberg S."/>
            <person name="Gallo A."/>
            <person name="Gournas C."/>
            <person name="Habgood R."/>
            <person name="Hainaut M."/>
            <person name="Harispe M.L."/>
            <person name="Henrissat B."/>
            <person name="Hilden K.S."/>
            <person name="Hope R."/>
            <person name="Hossain A."/>
            <person name="Karabika E."/>
            <person name="Karaffa L."/>
            <person name="Karanyi Z."/>
            <person name="Krasevec N."/>
            <person name="Kuo A."/>
            <person name="Kusch H."/>
            <person name="LaButti K."/>
            <person name="Lagendijk E.L."/>
            <person name="Lapidus A."/>
            <person name="Levasseur A."/>
            <person name="Lindquist E."/>
            <person name="Lipzen A."/>
            <person name="Logrieco A.F."/>
            <person name="MacCabe A."/>
            <person name="Maekelae M.R."/>
            <person name="Malavazi I."/>
            <person name="Melin P."/>
            <person name="Meyer V."/>
            <person name="Mielnichuk N."/>
            <person name="Miskei M."/>
            <person name="Molnar A.P."/>
            <person name="Mule G."/>
            <person name="Ngan C.Y."/>
            <person name="Orejas M."/>
            <person name="Orosz E."/>
            <person name="Ouedraogo J.P."/>
            <person name="Overkamp K.M."/>
            <person name="Park H.-S."/>
            <person name="Perrone G."/>
            <person name="Piumi F."/>
            <person name="Punt P.J."/>
            <person name="Ram A.F."/>
            <person name="Ramon A."/>
            <person name="Rauscher S."/>
            <person name="Record E."/>
            <person name="Riano-Pachon D.M."/>
            <person name="Robert V."/>
            <person name="Roehrig J."/>
            <person name="Ruller R."/>
            <person name="Salamov A."/>
            <person name="Salih N.S."/>
            <person name="Samson R.A."/>
            <person name="Sandor E."/>
            <person name="Sanguinetti M."/>
            <person name="Schuetze T."/>
            <person name="Sepcic K."/>
            <person name="Shelest E."/>
            <person name="Sherlock G."/>
            <person name="Sophianopoulou V."/>
            <person name="Squina F.M."/>
            <person name="Sun H."/>
            <person name="Susca A."/>
            <person name="Todd R.B."/>
            <person name="Tsang A."/>
            <person name="Unkles S.E."/>
            <person name="van de Wiele N."/>
            <person name="van Rossen-Uffink D."/>
            <person name="Oliveira J.V."/>
            <person name="Vesth T.C."/>
            <person name="Visser J."/>
            <person name="Yu J.-H."/>
            <person name="Zhou M."/>
            <person name="Andersen M.R."/>
            <person name="Archer D.B."/>
            <person name="Baker S.E."/>
            <person name="Benoit I."/>
            <person name="Brakhage A.A."/>
            <person name="Braus G.H."/>
            <person name="Fischer R."/>
            <person name="Frisvad J.C."/>
            <person name="Goldman G.H."/>
            <person name="Houbraken J."/>
            <person name="Oakley B."/>
            <person name="Pocsi I."/>
            <person name="Scazzocchio C."/>
            <person name="Seiboth B."/>
            <person name="vanKuyk P.A."/>
            <person name="Wortman J."/>
            <person name="Dyer P.S."/>
            <person name="Grigoriev I.V."/>
        </authorList>
    </citation>
    <scope>NUCLEOTIDE SEQUENCE [LARGE SCALE GENOMIC DNA]</scope>
    <source>
        <strain evidence="2">CBS 101740 / IMI 381727 / IBT 21946</strain>
    </source>
</reference>
<keyword evidence="2" id="KW-1185">Reference proteome</keyword>
<evidence type="ECO:0000313" key="1">
    <source>
        <dbReference type="EMBL" id="OJJ68989.1"/>
    </source>
</evidence>
<dbReference type="EMBL" id="KV878689">
    <property type="protein sequence ID" value="OJJ68989.1"/>
    <property type="molecule type" value="Genomic_DNA"/>
</dbReference>
<dbReference type="Proteomes" id="UP000184499">
    <property type="component" value="Unassembled WGS sequence"/>
</dbReference>
<dbReference type="AlphaFoldDB" id="A0A1L9UBD1"/>
<proteinExistence type="predicted"/>
<protein>
    <submittedName>
        <fullName evidence="1">Uncharacterized protein</fullName>
    </submittedName>
</protein>